<keyword evidence="1" id="KW-1133">Transmembrane helix</keyword>
<dbReference type="GeneID" id="97179671"/>
<feature type="transmembrane region" description="Helical" evidence="1">
    <location>
        <begin position="7"/>
        <end position="29"/>
    </location>
</feature>
<sequence length="221" mass="24158">MEETIKTLIYIHAFFGGIGLITGLISVAVKKGGAGHKKTGIIFSYAMVISSLISLVIARMPGHENTFLFLIGIFTIYLILAGNRALTLRSKIKQQTDWKDKLISATMLLASVGMLCLGLIGLIQQVANSVLYVFFGGFGAFMSIRDFQLFKSFKEKKNGWLVSHLGRMVGALIASVTAFLVAGIQLGSTLVWITPTIIGTLYIIYSNRALNKNKVLRADLH</sequence>
<feature type="transmembrane region" description="Helical" evidence="1">
    <location>
        <begin position="165"/>
        <end position="184"/>
    </location>
</feature>
<feature type="transmembrane region" description="Helical" evidence="1">
    <location>
        <begin position="126"/>
        <end position="144"/>
    </location>
</feature>
<evidence type="ECO:0008006" key="4">
    <source>
        <dbReference type="Google" id="ProtNLM"/>
    </source>
</evidence>
<feature type="transmembrane region" description="Helical" evidence="1">
    <location>
        <begin position="66"/>
        <end position="82"/>
    </location>
</feature>
<proteinExistence type="predicted"/>
<reference evidence="2 3" key="1">
    <citation type="submission" date="2018-06" db="EMBL/GenBank/DDBJ databases">
        <authorList>
            <consortium name="Pathogen Informatics"/>
            <person name="Doyle S."/>
        </authorList>
    </citation>
    <scope>NUCLEOTIDE SEQUENCE [LARGE SCALE GENOMIC DNA]</scope>
    <source>
        <strain evidence="2 3">NCTC11343</strain>
    </source>
</reference>
<protein>
    <recommendedName>
        <fullName evidence="4">DUF2306 domain-containing protein</fullName>
    </recommendedName>
</protein>
<dbReference type="RefSeq" id="WP_112376040.1">
    <property type="nucleotide sequence ID" value="NZ_CP068086.1"/>
</dbReference>
<organism evidence="2 3">
    <name type="scientific">Sphingobacterium multivorum</name>
    <dbReference type="NCBI Taxonomy" id="28454"/>
    <lineage>
        <taxon>Bacteria</taxon>
        <taxon>Pseudomonadati</taxon>
        <taxon>Bacteroidota</taxon>
        <taxon>Sphingobacteriia</taxon>
        <taxon>Sphingobacteriales</taxon>
        <taxon>Sphingobacteriaceae</taxon>
        <taxon>Sphingobacterium</taxon>
    </lineage>
</organism>
<keyword evidence="1" id="KW-0472">Membrane</keyword>
<dbReference type="AlphaFoldDB" id="A0A2X2JEQ2"/>
<gene>
    <name evidence="2" type="ORF">NCTC11343_04775</name>
</gene>
<feature type="transmembrane region" description="Helical" evidence="1">
    <location>
        <begin position="102"/>
        <end position="120"/>
    </location>
</feature>
<feature type="transmembrane region" description="Helical" evidence="1">
    <location>
        <begin position="41"/>
        <end position="60"/>
    </location>
</feature>
<evidence type="ECO:0000313" key="3">
    <source>
        <dbReference type="Proteomes" id="UP000251241"/>
    </source>
</evidence>
<accession>A0A2X2JEQ2</accession>
<dbReference type="Proteomes" id="UP000251241">
    <property type="component" value="Unassembled WGS sequence"/>
</dbReference>
<dbReference type="EMBL" id="UAUU01000011">
    <property type="protein sequence ID" value="SPZ92807.1"/>
    <property type="molecule type" value="Genomic_DNA"/>
</dbReference>
<evidence type="ECO:0000256" key="1">
    <source>
        <dbReference type="SAM" id="Phobius"/>
    </source>
</evidence>
<keyword evidence="1" id="KW-0812">Transmembrane</keyword>
<name>A0A2X2JEQ2_SPHMU</name>
<evidence type="ECO:0000313" key="2">
    <source>
        <dbReference type="EMBL" id="SPZ92807.1"/>
    </source>
</evidence>